<evidence type="ECO:0000256" key="1">
    <source>
        <dbReference type="SAM" id="MobiDB-lite"/>
    </source>
</evidence>
<organism evidence="2">
    <name type="scientific">Hexamita inflata</name>
    <dbReference type="NCBI Taxonomy" id="28002"/>
    <lineage>
        <taxon>Eukaryota</taxon>
        <taxon>Metamonada</taxon>
        <taxon>Diplomonadida</taxon>
        <taxon>Hexamitidae</taxon>
        <taxon>Hexamitinae</taxon>
        <taxon>Hexamita</taxon>
    </lineage>
</organism>
<comment type="caution">
    <text evidence="2">The sequence shown here is derived from an EMBL/GenBank/DDBJ whole genome shotgun (WGS) entry which is preliminary data.</text>
</comment>
<dbReference type="EMBL" id="CATOUU010000657">
    <property type="protein sequence ID" value="CAI9938895.1"/>
    <property type="molecule type" value="Genomic_DNA"/>
</dbReference>
<accession>A0AA86PGA6</accession>
<name>A0AA86PGA6_9EUKA</name>
<gene>
    <name evidence="2" type="ORF">HINF_LOCUS26540</name>
    <name evidence="3" type="ORF">HINF_LOCUS40285</name>
</gene>
<reference evidence="2" key="1">
    <citation type="submission" date="2023-06" db="EMBL/GenBank/DDBJ databases">
        <authorList>
            <person name="Kurt Z."/>
        </authorList>
    </citation>
    <scope>NUCLEOTIDE SEQUENCE</scope>
</reference>
<dbReference type="EMBL" id="CAXDID020000158">
    <property type="protein sequence ID" value="CAL6043871.1"/>
    <property type="molecule type" value="Genomic_DNA"/>
</dbReference>
<dbReference type="Proteomes" id="UP001642409">
    <property type="component" value="Unassembled WGS sequence"/>
</dbReference>
<dbReference type="AlphaFoldDB" id="A0AA86PGA6"/>
<feature type="region of interest" description="Disordered" evidence="1">
    <location>
        <begin position="1"/>
        <end position="37"/>
    </location>
</feature>
<reference evidence="3 4" key="2">
    <citation type="submission" date="2024-07" db="EMBL/GenBank/DDBJ databases">
        <authorList>
            <person name="Akdeniz Z."/>
        </authorList>
    </citation>
    <scope>NUCLEOTIDE SEQUENCE [LARGE SCALE GENOMIC DNA]</scope>
</reference>
<keyword evidence="4" id="KW-1185">Reference proteome</keyword>
<sequence length="131" mass="15156">MNSQFHKTVPGKSAIQKSKNQDQKYKNIQRKKQSNSYEVELQAISENSEEEPINYQIQQSIKTKMSPIPSNNHSYNIFWDISSIQEIKLMNIQNQNGKRKIESIIIQTNNSNSTYGSQDTIDDDDIFSLIL</sequence>
<protein>
    <submittedName>
        <fullName evidence="3">Hypothetical_protein</fullName>
    </submittedName>
</protein>
<evidence type="ECO:0000313" key="2">
    <source>
        <dbReference type="EMBL" id="CAI9938895.1"/>
    </source>
</evidence>
<proteinExistence type="predicted"/>
<evidence type="ECO:0000313" key="3">
    <source>
        <dbReference type="EMBL" id="CAL6043871.1"/>
    </source>
</evidence>
<evidence type="ECO:0000313" key="4">
    <source>
        <dbReference type="Proteomes" id="UP001642409"/>
    </source>
</evidence>